<keyword evidence="1" id="KW-0472">Membrane</keyword>
<organism evidence="2 3">
    <name type="scientific">Paraclostridium sordellii</name>
    <name type="common">Clostridium sordellii</name>
    <dbReference type="NCBI Taxonomy" id="1505"/>
    <lineage>
        <taxon>Bacteria</taxon>
        <taxon>Bacillati</taxon>
        <taxon>Bacillota</taxon>
        <taxon>Clostridia</taxon>
        <taxon>Peptostreptococcales</taxon>
        <taxon>Peptostreptococcaceae</taxon>
        <taxon>Paraclostridium</taxon>
    </lineage>
</organism>
<keyword evidence="1" id="KW-1133">Transmembrane helix</keyword>
<protein>
    <submittedName>
        <fullName evidence="2">Uncharacterized protein</fullName>
    </submittedName>
</protein>
<evidence type="ECO:0000313" key="2">
    <source>
        <dbReference type="EMBL" id="CEP41736.1"/>
    </source>
</evidence>
<evidence type="ECO:0000256" key="1">
    <source>
        <dbReference type="SAM" id="Phobius"/>
    </source>
</evidence>
<keyword evidence="1" id="KW-0812">Transmembrane</keyword>
<dbReference type="Proteomes" id="UP000049127">
    <property type="component" value="Unassembled WGS sequence"/>
</dbReference>
<name>A0A0C7L5I1_PARSO</name>
<accession>A0A0C7L5I1</accession>
<dbReference type="RefSeq" id="WP_055343247.1">
    <property type="nucleotide sequence ID" value="NZ_CDNI01000027.1"/>
</dbReference>
<proteinExistence type="predicted"/>
<gene>
    <name evidence="2" type="ORF">R28058_32411</name>
</gene>
<feature type="transmembrane region" description="Helical" evidence="1">
    <location>
        <begin position="7"/>
        <end position="25"/>
    </location>
</feature>
<dbReference type="EMBL" id="CEKZ01000027">
    <property type="protein sequence ID" value="CEP41736.1"/>
    <property type="molecule type" value="Genomic_DNA"/>
</dbReference>
<sequence>MKNRTKIFLIGLIFLASFIFFKVKYKSFDKENLPVDWKKDAKSVMEVYLNAINIKDIELINECIFNMDNYDYNYIGFHGERKETLDDMIYIKYIDSKEVPFRTVEGRLKNGKYIYFKDGKSLDVKYKVKYLFDNKPDKSGINYAKYTLVKNKYGDYKIISCGY</sequence>
<dbReference type="AlphaFoldDB" id="A0A0C7L5I1"/>
<reference evidence="2 3" key="1">
    <citation type="submission" date="2015-01" db="EMBL/GenBank/DDBJ databases">
        <authorList>
            <person name="Aslett A.Martin."/>
            <person name="De Silva Nishadi"/>
        </authorList>
    </citation>
    <scope>NUCLEOTIDE SEQUENCE [LARGE SCALE GENOMIC DNA]</scope>
    <source>
        <strain evidence="2 3">R28058</strain>
    </source>
</reference>
<dbReference type="OrthoDB" id="1756323at2"/>
<evidence type="ECO:0000313" key="3">
    <source>
        <dbReference type="Proteomes" id="UP000049127"/>
    </source>
</evidence>